<comment type="subcellular location">
    <subcellularLocation>
        <location evidence="1">Membrane</location>
        <topology evidence="1">Single-pass membrane protein</topology>
    </subcellularLocation>
</comment>
<sequence>MEIIIIVLLLASLFGVWLVSVRRKLELQEENIQNAMHQTLVQLSAERESLERLAELLGHTMDAETFRKMKLSLESAQNVEMTGMPEWIAEQQRELLRVQKNIAEISETMPLLQAQETYQKYWKATKSYEHMVKTSELIYNDSVENYNCMLHRIPDRIAAGICGYHRKKLIEIM</sequence>
<evidence type="ECO:0000256" key="1">
    <source>
        <dbReference type="ARBA" id="ARBA00004167"/>
    </source>
</evidence>
<evidence type="ECO:0000313" key="6">
    <source>
        <dbReference type="EMBL" id="QNM03662.1"/>
    </source>
</evidence>
<evidence type="ECO:0000256" key="2">
    <source>
        <dbReference type="ARBA" id="ARBA00008854"/>
    </source>
</evidence>
<dbReference type="EMBL" id="CP060633">
    <property type="protein sequence ID" value="QNM03662.1"/>
    <property type="molecule type" value="Genomic_DNA"/>
</dbReference>
<gene>
    <name evidence="6" type="ORF">H9Q77_06110</name>
</gene>
<dbReference type="RefSeq" id="WP_118550821.1">
    <property type="nucleotide sequence ID" value="NZ_CP060633.1"/>
</dbReference>
<dbReference type="InterPro" id="IPR007156">
    <property type="entry name" value="MamQ_LemA"/>
</dbReference>
<dbReference type="Proteomes" id="UP000515981">
    <property type="component" value="Chromosome"/>
</dbReference>
<keyword evidence="4" id="KW-1133">Transmembrane helix</keyword>
<dbReference type="PANTHER" id="PTHR34478">
    <property type="entry name" value="PROTEIN LEMA"/>
    <property type="match status" value="1"/>
</dbReference>
<keyword evidence="5" id="KW-0472">Membrane</keyword>
<dbReference type="Gene3D" id="1.20.1440.20">
    <property type="entry name" value="LemA-like domain"/>
    <property type="match status" value="1"/>
</dbReference>
<dbReference type="GO" id="GO:0016020">
    <property type="term" value="C:membrane"/>
    <property type="evidence" value="ECO:0007669"/>
    <property type="project" value="UniProtKB-SubCell"/>
</dbReference>
<proteinExistence type="inferred from homology"/>
<accession>A0A7G9FYN0</accession>
<organism evidence="6 7">
    <name type="scientific">Simiaoa sunii</name>
    <dbReference type="NCBI Taxonomy" id="2763672"/>
    <lineage>
        <taxon>Bacteria</taxon>
        <taxon>Bacillati</taxon>
        <taxon>Bacillota</taxon>
        <taxon>Clostridia</taxon>
        <taxon>Lachnospirales</taxon>
        <taxon>Lachnospiraceae</taxon>
        <taxon>Simiaoa</taxon>
    </lineage>
</organism>
<dbReference type="Pfam" id="PF04011">
    <property type="entry name" value="LemA"/>
    <property type="match status" value="1"/>
</dbReference>
<evidence type="ECO:0000313" key="7">
    <source>
        <dbReference type="Proteomes" id="UP000515981"/>
    </source>
</evidence>
<keyword evidence="7" id="KW-1185">Reference proteome</keyword>
<evidence type="ECO:0000256" key="3">
    <source>
        <dbReference type="ARBA" id="ARBA00022692"/>
    </source>
</evidence>
<dbReference type="AlphaFoldDB" id="A0A7G9FYN0"/>
<keyword evidence="3" id="KW-0812">Transmembrane</keyword>
<evidence type="ECO:0000256" key="4">
    <source>
        <dbReference type="ARBA" id="ARBA00022989"/>
    </source>
</evidence>
<dbReference type="InterPro" id="IPR023353">
    <property type="entry name" value="LemA-like_dom_sf"/>
</dbReference>
<dbReference type="SUPFAM" id="SSF140478">
    <property type="entry name" value="LemA-like"/>
    <property type="match status" value="1"/>
</dbReference>
<name>A0A7G9FYN0_9FIRM</name>
<reference evidence="6 7" key="1">
    <citation type="submission" date="2020-08" db="EMBL/GenBank/DDBJ databases">
        <authorList>
            <person name="Liu C."/>
            <person name="Sun Q."/>
        </authorList>
    </citation>
    <scope>NUCLEOTIDE SEQUENCE [LARGE SCALE GENOMIC DNA]</scope>
    <source>
        <strain evidence="6 7">NSJ-8</strain>
    </source>
</reference>
<comment type="similarity">
    <text evidence="2">Belongs to the LemA family.</text>
</comment>
<evidence type="ECO:0000256" key="5">
    <source>
        <dbReference type="ARBA" id="ARBA00023136"/>
    </source>
</evidence>
<dbReference type="KEGG" id="ssun:H9Q77_06110"/>
<dbReference type="PANTHER" id="PTHR34478:SF1">
    <property type="entry name" value="PROTEIN LEMA"/>
    <property type="match status" value="1"/>
</dbReference>
<protein>
    <submittedName>
        <fullName evidence="6">LemA family protein</fullName>
    </submittedName>
</protein>